<evidence type="ECO:0000256" key="3">
    <source>
        <dbReference type="ARBA" id="ARBA00022448"/>
    </source>
</evidence>
<keyword evidence="3" id="KW-0813">Transport</keyword>
<dbReference type="InterPro" id="IPR011990">
    <property type="entry name" value="TPR-like_helical_dom_sf"/>
</dbReference>
<accession>A0A167EEW3</accession>
<dbReference type="OrthoDB" id="9984275at2759"/>
<evidence type="ECO:0000256" key="6">
    <source>
        <dbReference type="ARBA" id="ARBA00023136"/>
    </source>
</evidence>
<dbReference type="EMBL" id="AZHC01000011">
    <property type="protein sequence ID" value="OAA43804.1"/>
    <property type="molecule type" value="Genomic_DNA"/>
</dbReference>
<keyword evidence="5" id="KW-0653">Protein transport</keyword>
<evidence type="ECO:0000256" key="4">
    <source>
        <dbReference type="ARBA" id="ARBA00022892"/>
    </source>
</evidence>
<dbReference type="Proteomes" id="UP000243498">
    <property type="component" value="Unassembled WGS sequence"/>
</dbReference>
<comment type="subcellular location">
    <subcellularLocation>
        <location evidence="1">Membrane</location>
        <topology evidence="1">Peripheral membrane protein</topology>
    </subcellularLocation>
</comment>
<comment type="similarity">
    <text evidence="2">Belongs to the SNAP family.</text>
</comment>
<organism evidence="10 11">
    <name type="scientific">Metarhizium rileyi (strain RCEF 4871)</name>
    <name type="common">Nomuraea rileyi</name>
    <dbReference type="NCBI Taxonomy" id="1649241"/>
    <lineage>
        <taxon>Eukaryota</taxon>
        <taxon>Fungi</taxon>
        <taxon>Dikarya</taxon>
        <taxon>Ascomycota</taxon>
        <taxon>Pezizomycotina</taxon>
        <taxon>Sordariomycetes</taxon>
        <taxon>Hypocreomycetidae</taxon>
        <taxon>Hypocreales</taxon>
        <taxon>Clavicipitaceae</taxon>
        <taxon>Metarhizium</taxon>
    </lineage>
</organism>
<evidence type="ECO:0000256" key="7">
    <source>
        <dbReference type="ARBA" id="ARBA00040047"/>
    </source>
</evidence>
<dbReference type="GO" id="GO:0005483">
    <property type="term" value="F:soluble NSF attachment protein activity"/>
    <property type="evidence" value="ECO:0007669"/>
    <property type="project" value="TreeGrafter"/>
</dbReference>
<dbReference type="GO" id="GO:0016192">
    <property type="term" value="P:vesicle-mediated transport"/>
    <property type="evidence" value="ECO:0007669"/>
    <property type="project" value="UniProtKB-KW"/>
</dbReference>
<keyword evidence="4" id="KW-0931">ER-Golgi transport</keyword>
<gene>
    <name evidence="10" type="ORF">NOR_04379</name>
</gene>
<evidence type="ECO:0000256" key="5">
    <source>
        <dbReference type="ARBA" id="ARBA00022927"/>
    </source>
</evidence>
<dbReference type="GO" id="GO:0031201">
    <property type="term" value="C:SNARE complex"/>
    <property type="evidence" value="ECO:0007669"/>
    <property type="project" value="TreeGrafter"/>
</dbReference>
<evidence type="ECO:0000256" key="8">
    <source>
        <dbReference type="ARBA" id="ARBA00042485"/>
    </source>
</evidence>
<protein>
    <recommendedName>
        <fullName evidence="7">Gamma-soluble NSF attachment protein</fullName>
    </recommendedName>
    <alternativeName>
        <fullName evidence="8">N-ethylmaleimide-sensitive factor attachment protein gamma</fullName>
    </alternativeName>
</protein>
<evidence type="ECO:0000256" key="2">
    <source>
        <dbReference type="ARBA" id="ARBA00010050"/>
    </source>
</evidence>
<comment type="caution">
    <text evidence="10">The sequence shown here is derived from an EMBL/GenBank/DDBJ whole genome shotgun (WGS) entry which is preliminary data.</text>
</comment>
<dbReference type="GO" id="GO:0005774">
    <property type="term" value="C:vacuolar membrane"/>
    <property type="evidence" value="ECO:0007669"/>
    <property type="project" value="TreeGrafter"/>
</dbReference>
<evidence type="ECO:0000256" key="9">
    <source>
        <dbReference type="SAM" id="MobiDB-lite"/>
    </source>
</evidence>
<feature type="compositionally biased region" description="Basic and acidic residues" evidence="9">
    <location>
        <begin position="329"/>
        <end position="340"/>
    </location>
</feature>
<name>A0A167EEW3_METRR</name>
<keyword evidence="11" id="KW-1185">Reference proteome</keyword>
<dbReference type="OMA" id="WSVKEYL"/>
<keyword evidence="6" id="KW-0472">Membrane</keyword>
<evidence type="ECO:0000256" key="1">
    <source>
        <dbReference type="ARBA" id="ARBA00004170"/>
    </source>
</evidence>
<dbReference type="GO" id="GO:0019905">
    <property type="term" value="F:syntaxin binding"/>
    <property type="evidence" value="ECO:0007669"/>
    <property type="project" value="TreeGrafter"/>
</dbReference>
<dbReference type="AlphaFoldDB" id="A0A167EEW3"/>
<dbReference type="GO" id="GO:0006886">
    <property type="term" value="P:intracellular protein transport"/>
    <property type="evidence" value="ECO:0007669"/>
    <property type="project" value="InterPro"/>
</dbReference>
<sequence length="417" mass="47331">MSQDPRALLKQAEEKLSRGGGFWGFMSDKSDTYSTAVQLFTSAANAFEKQGSYVEAGKAHERAAEVLTHKADDDLDGNRALIKAFEMYLKAVDPLNAGRCLKAITDQLRHFEVKYRSDYIDRAGKLYAKMANMYEDELNDMGAASEMYQAAVDASNSEKYPLQARPLRIKVADTAALHFVSLIDVDGKTSTSYMKKAMDIYATVAKEIYQKNPSDKLGRSCLLKSGICLLATRDSVYFKRIIENEVPFVIPGFSITQEGLLLTNLATALRDQDLQKFAKLVTANRTNNILVEWHMTMLRTAGTYMADIDDMNEEMKKCERLWLQGEQQKQQEKQQRDWGQENHQFSRYQSSSQYQQPSQYQPSSQYQPPSQYQPQPGNYLQEKSLPQPHHPSEKPMSQPHHASDEQDETVADAIPFV</sequence>
<dbReference type="PANTHER" id="PTHR13768">
    <property type="entry name" value="SOLUBLE NSF ATTACHMENT PROTEIN SNAP"/>
    <property type="match status" value="1"/>
</dbReference>
<dbReference type="PANTHER" id="PTHR13768:SF2">
    <property type="entry name" value="GAMMA-SOLUBLE NSF ATTACHMENT PROTEIN"/>
    <property type="match status" value="1"/>
</dbReference>
<evidence type="ECO:0000313" key="11">
    <source>
        <dbReference type="Proteomes" id="UP000243498"/>
    </source>
</evidence>
<reference evidence="10 11" key="1">
    <citation type="journal article" date="2016" name="Genome Biol. Evol.">
        <title>Divergent and convergent evolution of fungal pathogenicity.</title>
        <authorList>
            <person name="Shang Y."/>
            <person name="Xiao G."/>
            <person name="Zheng P."/>
            <person name="Cen K."/>
            <person name="Zhan S."/>
            <person name="Wang C."/>
        </authorList>
    </citation>
    <scope>NUCLEOTIDE SEQUENCE [LARGE SCALE GENOMIC DNA]</scope>
    <source>
        <strain evidence="10 11">RCEF 4871</strain>
    </source>
</reference>
<evidence type="ECO:0000313" key="10">
    <source>
        <dbReference type="EMBL" id="OAA43804.1"/>
    </source>
</evidence>
<dbReference type="SUPFAM" id="SSF48452">
    <property type="entry name" value="TPR-like"/>
    <property type="match status" value="1"/>
</dbReference>
<feature type="compositionally biased region" description="Low complexity" evidence="9">
    <location>
        <begin position="348"/>
        <end position="376"/>
    </location>
</feature>
<dbReference type="InterPro" id="IPR000744">
    <property type="entry name" value="NSF_attach"/>
</dbReference>
<proteinExistence type="inferred from homology"/>
<dbReference type="Pfam" id="PF14938">
    <property type="entry name" value="SNAP"/>
    <property type="match status" value="1"/>
</dbReference>
<dbReference type="Gene3D" id="1.25.40.10">
    <property type="entry name" value="Tetratricopeptide repeat domain"/>
    <property type="match status" value="1"/>
</dbReference>
<dbReference type="STRING" id="1081105.A0A167EEW3"/>
<feature type="region of interest" description="Disordered" evidence="9">
    <location>
        <begin position="326"/>
        <end position="417"/>
    </location>
</feature>